<evidence type="ECO:0000313" key="2">
    <source>
        <dbReference type="EMBL" id="MDN4072330.1"/>
    </source>
</evidence>
<gene>
    <name evidence="2" type="ORF">QYF49_04705</name>
</gene>
<protein>
    <submittedName>
        <fullName evidence="2">Uncharacterized protein</fullName>
    </submittedName>
</protein>
<feature type="region of interest" description="Disordered" evidence="1">
    <location>
        <begin position="1"/>
        <end position="24"/>
    </location>
</feature>
<evidence type="ECO:0000313" key="3">
    <source>
        <dbReference type="Proteomes" id="UP001168694"/>
    </source>
</evidence>
<feature type="compositionally biased region" description="Polar residues" evidence="1">
    <location>
        <begin position="1"/>
        <end position="10"/>
    </location>
</feature>
<reference evidence="2" key="1">
    <citation type="submission" date="2023-06" db="EMBL/GenBank/DDBJ databases">
        <title>Draft Genome Sequences of Representative Paenibacillus Polymyxa, Bacillus cereus, Fictibacillus sp., and Brevibacillus agri Strains Isolated from Amazonian Dark Earth.</title>
        <authorList>
            <person name="Pellegrinetti T.A."/>
            <person name="Cunha I.C.M."/>
            <person name="Chaves M.G."/>
            <person name="Freitas A.S."/>
            <person name="Silva A.V.R."/>
            <person name="Tsai S.M."/>
            <person name="Mendes L.W."/>
        </authorList>
    </citation>
    <scope>NUCLEOTIDE SEQUENCE</scope>
    <source>
        <strain evidence="2">CENA-BCM004</strain>
    </source>
</reference>
<dbReference type="RefSeq" id="WP_290398450.1">
    <property type="nucleotide sequence ID" value="NZ_JAUHLN010000001.1"/>
</dbReference>
<comment type="caution">
    <text evidence="2">The sequence shown here is derived from an EMBL/GenBank/DDBJ whole genome shotgun (WGS) entry which is preliminary data.</text>
</comment>
<organism evidence="2 3">
    <name type="scientific">Fictibacillus terranigra</name>
    <dbReference type="NCBI Taxonomy" id="3058424"/>
    <lineage>
        <taxon>Bacteria</taxon>
        <taxon>Bacillati</taxon>
        <taxon>Bacillota</taxon>
        <taxon>Bacilli</taxon>
        <taxon>Bacillales</taxon>
        <taxon>Fictibacillaceae</taxon>
        <taxon>Fictibacillus</taxon>
    </lineage>
</organism>
<dbReference type="EMBL" id="JAUHLN010000001">
    <property type="protein sequence ID" value="MDN4072330.1"/>
    <property type="molecule type" value="Genomic_DNA"/>
</dbReference>
<proteinExistence type="predicted"/>
<name>A0ABT8E365_9BACL</name>
<accession>A0ABT8E365</accession>
<dbReference type="Proteomes" id="UP001168694">
    <property type="component" value="Unassembled WGS sequence"/>
</dbReference>
<keyword evidence="3" id="KW-1185">Reference proteome</keyword>
<sequence length="61" mass="7276">MPNQENNSHNPIPHKNKKDDTYHILKQAMEMDTDVNEDTNRERLLDESFDSFLESNEQQEN</sequence>
<evidence type="ECO:0000256" key="1">
    <source>
        <dbReference type="SAM" id="MobiDB-lite"/>
    </source>
</evidence>